<dbReference type="Proteomes" id="UP000593579">
    <property type="component" value="Unassembled WGS sequence"/>
</dbReference>
<dbReference type="OrthoDB" id="1112108at2759"/>
<dbReference type="GO" id="GO:0003676">
    <property type="term" value="F:nucleic acid binding"/>
    <property type="evidence" value="ECO:0007669"/>
    <property type="project" value="InterPro"/>
</dbReference>
<dbReference type="Gene3D" id="3.30.420.10">
    <property type="entry name" value="Ribonuclease H-like superfamily/Ribonuclease H"/>
    <property type="match status" value="1"/>
</dbReference>
<dbReference type="EMBL" id="JABEZY010000001">
    <property type="protein sequence ID" value="MBA0733286.1"/>
    <property type="molecule type" value="Genomic_DNA"/>
</dbReference>
<dbReference type="SUPFAM" id="SSF53098">
    <property type="entry name" value="Ribonuclease H-like"/>
    <property type="match status" value="1"/>
</dbReference>
<reference evidence="1 2" key="1">
    <citation type="journal article" date="2019" name="Genome Biol. Evol.">
        <title>Insights into the evolution of the New World diploid cottons (Gossypium, subgenus Houzingenia) based on genome sequencing.</title>
        <authorList>
            <person name="Grover C.E."/>
            <person name="Arick M.A. 2nd"/>
            <person name="Thrash A."/>
            <person name="Conover J.L."/>
            <person name="Sanders W.S."/>
            <person name="Peterson D.G."/>
            <person name="Frelichowski J.E."/>
            <person name="Scheffler J.A."/>
            <person name="Scheffler B.E."/>
            <person name="Wendel J.F."/>
        </authorList>
    </citation>
    <scope>NUCLEOTIDE SEQUENCE [LARGE SCALE GENOMIC DNA]</scope>
    <source>
        <strain evidence="1">5</strain>
        <tissue evidence="1">Leaf</tissue>
    </source>
</reference>
<protein>
    <recommendedName>
        <fullName evidence="3">RNase H type-1 domain-containing protein</fullName>
    </recommendedName>
</protein>
<dbReference type="AlphaFoldDB" id="A0A7J9BAG9"/>
<proteinExistence type="predicted"/>
<evidence type="ECO:0000313" key="1">
    <source>
        <dbReference type="EMBL" id="MBA0733286.1"/>
    </source>
</evidence>
<gene>
    <name evidence="1" type="ORF">Gogos_017319</name>
</gene>
<evidence type="ECO:0000313" key="2">
    <source>
        <dbReference type="Proteomes" id="UP000593579"/>
    </source>
</evidence>
<dbReference type="InterPro" id="IPR012337">
    <property type="entry name" value="RNaseH-like_sf"/>
</dbReference>
<dbReference type="InterPro" id="IPR036397">
    <property type="entry name" value="RNaseH_sf"/>
</dbReference>
<organism evidence="1 2">
    <name type="scientific">Gossypium gossypioides</name>
    <name type="common">Mexican cotton</name>
    <name type="synonym">Selera gossypioides</name>
    <dbReference type="NCBI Taxonomy" id="34282"/>
    <lineage>
        <taxon>Eukaryota</taxon>
        <taxon>Viridiplantae</taxon>
        <taxon>Streptophyta</taxon>
        <taxon>Embryophyta</taxon>
        <taxon>Tracheophyta</taxon>
        <taxon>Spermatophyta</taxon>
        <taxon>Magnoliopsida</taxon>
        <taxon>eudicotyledons</taxon>
        <taxon>Gunneridae</taxon>
        <taxon>Pentapetalae</taxon>
        <taxon>rosids</taxon>
        <taxon>malvids</taxon>
        <taxon>Malvales</taxon>
        <taxon>Malvaceae</taxon>
        <taxon>Malvoideae</taxon>
        <taxon>Gossypium</taxon>
    </lineage>
</organism>
<feature type="non-terminal residue" evidence="1">
    <location>
        <position position="75"/>
    </location>
</feature>
<evidence type="ECO:0008006" key="3">
    <source>
        <dbReference type="Google" id="ProtNLM"/>
    </source>
</evidence>
<accession>A0A7J9BAG9</accession>
<sequence>MIQIDSLEVVMAIQESFTGGTNTTLIRRILQLLSQISHWNIYYIPKAENQKADRLVKMAHSGSQGLQMFGRPPFG</sequence>
<name>A0A7J9BAG9_GOSGO</name>
<comment type="caution">
    <text evidence="1">The sequence shown here is derived from an EMBL/GenBank/DDBJ whole genome shotgun (WGS) entry which is preliminary data.</text>
</comment>
<keyword evidence="2" id="KW-1185">Reference proteome</keyword>